<evidence type="ECO:0000256" key="4">
    <source>
        <dbReference type="ARBA" id="ARBA00022741"/>
    </source>
</evidence>
<dbReference type="GO" id="GO:0005634">
    <property type="term" value="C:nucleus"/>
    <property type="evidence" value="ECO:0007669"/>
    <property type="project" value="TreeGrafter"/>
</dbReference>
<dbReference type="OrthoDB" id="10020193at2759"/>
<reference evidence="6" key="2">
    <citation type="submission" date="2022-01" db="EMBL/GenBank/DDBJ databases">
        <authorList>
            <person name="Hirooka S."/>
            <person name="Miyagishima S.Y."/>
        </authorList>
    </citation>
    <scope>NUCLEOTIDE SEQUENCE</scope>
    <source>
        <strain evidence="6">NBRC 102759</strain>
    </source>
</reference>
<keyword evidence="3" id="KW-0963">Cytoplasm</keyword>
<accession>A0A9C7UQK6</accession>
<evidence type="ECO:0000256" key="2">
    <source>
        <dbReference type="ARBA" id="ARBA00007756"/>
    </source>
</evidence>
<organism evidence="6 7">
    <name type="scientific">Galdieria partita</name>
    <dbReference type="NCBI Taxonomy" id="83374"/>
    <lineage>
        <taxon>Eukaryota</taxon>
        <taxon>Rhodophyta</taxon>
        <taxon>Bangiophyceae</taxon>
        <taxon>Galdieriales</taxon>
        <taxon>Galdieriaceae</taxon>
        <taxon>Galdieria</taxon>
    </lineage>
</organism>
<dbReference type="GO" id="GO:1990131">
    <property type="term" value="C:Gtr1-Gtr2 GTPase complex"/>
    <property type="evidence" value="ECO:0007669"/>
    <property type="project" value="TreeGrafter"/>
</dbReference>
<evidence type="ECO:0008006" key="8">
    <source>
        <dbReference type="Google" id="ProtNLM"/>
    </source>
</evidence>
<dbReference type="GO" id="GO:0005764">
    <property type="term" value="C:lysosome"/>
    <property type="evidence" value="ECO:0007669"/>
    <property type="project" value="TreeGrafter"/>
</dbReference>
<dbReference type="GO" id="GO:1904263">
    <property type="term" value="P:positive regulation of TORC1 signaling"/>
    <property type="evidence" value="ECO:0007669"/>
    <property type="project" value="TreeGrafter"/>
</dbReference>
<reference evidence="6" key="1">
    <citation type="journal article" date="2022" name="Proc. Natl. Acad. Sci. U.S.A.">
        <title>Life cycle and functional genomics of the unicellular red alga Galdieria for elucidating algal and plant evolution and industrial use.</title>
        <authorList>
            <person name="Hirooka S."/>
            <person name="Itabashi T."/>
            <person name="Ichinose T.M."/>
            <person name="Onuma R."/>
            <person name="Fujiwara T."/>
            <person name="Yamashita S."/>
            <person name="Jong L.W."/>
            <person name="Tomita R."/>
            <person name="Iwane A.H."/>
            <person name="Miyagishima S.Y."/>
        </authorList>
    </citation>
    <scope>NUCLEOTIDE SEQUENCE</scope>
    <source>
        <strain evidence="6">NBRC 102759</strain>
    </source>
</reference>
<protein>
    <recommendedName>
        <fullName evidence="8">Ras-related GTP-binding protein</fullName>
    </recommendedName>
</protein>
<dbReference type="GO" id="GO:0010507">
    <property type="term" value="P:negative regulation of autophagy"/>
    <property type="evidence" value="ECO:0007669"/>
    <property type="project" value="TreeGrafter"/>
</dbReference>
<gene>
    <name evidence="6" type="ORF">GpartN1_g3562.t1</name>
</gene>
<keyword evidence="4" id="KW-0547">Nucleotide-binding</keyword>
<dbReference type="PANTHER" id="PTHR11259">
    <property type="entry name" value="RAS-RELATED GTP BINDING RAG/GTR YEAST"/>
    <property type="match status" value="1"/>
</dbReference>
<dbReference type="SUPFAM" id="SSF52540">
    <property type="entry name" value="P-loop containing nucleoside triphosphate hydrolases"/>
    <property type="match status" value="1"/>
</dbReference>
<dbReference type="InterPro" id="IPR027417">
    <property type="entry name" value="P-loop_NTPase"/>
</dbReference>
<dbReference type="GO" id="GO:0003924">
    <property type="term" value="F:GTPase activity"/>
    <property type="evidence" value="ECO:0007669"/>
    <property type="project" value="TreeGrafter"/>
</dbReference>
<dbReference type="Proteomes" id="UP001061958">
    <property type="component" value="Unassembled WGS sequence"/>
</dbReference>
<sequence length="316" mass="36575">MEPDRILSKPRSRRKVLLMGRSGAGKTSMRSIIFANYIPRETRRLGATIDIEHSQIRFLGDLMLSLWDCGGQDVFLDSYLDAQRDNIFSEVQVLIYVFDIMSTDVERDGYYFNRVIRCLCDASADAKVYCLFHKVDLVPEHQRQTVFEERQRRVKETVKPFSVKCFATSIWDETLYKAWSFMICGLIPQLSKLDGALSRFCEISEGDEVVLFERATFLVISHATLHSHSDVHRFEKISNIVKRFKLSCNKNQSHFHSLELRNSQFLAIIENFTSYTCVLYVSYRSDIQSTAVKLNIQCAKSLFEKILGNDMEPSRV</sequence>
<dbReference type="InterPro" id="IPR006762">
    <property type="entry name" value="Gtr1_RagA"/>
</dbReference>
<dbReference type="InterPro" id="IPR039397">
    <property type="entry name" value="RagA/B"/>
</dbReference>
<name>A0A9C7UQK6_9RHOD</name>
<dbReference type="Pfam" id="PF04670">
    <property type="entry name" value="Gtr1_RagA"/>
    <property type="match status" value="1"/>
</dbReference>
<evidence type="ECO:0000256" key="5">
    <source>
        <dbReference type="ARBA" id="ARBA00023134"/>
    </source>
</evidence>
<proteinExistence type="inferred from homology"/>
<dbReference type="GO" id="GO:0009267">
    <property type="term" value="P:cellular response to starvation"/>
    <property type="evidence" value="ECO:0007669"/>
    <property type="project" value="TreeGrafter"/>
</dbReference>
<evidence type="ECO:0000256" key="1">
    <source>
        <dbReference type="ARBA" id="ARBA00004496"/>
    </source>
</evidence>
<dbReference type="PANTHER" id="PTHR11259:SF1">
    <property type="entry name" value="RAS-RELATED GTP-BINDING PROTEIN"/>
    <property type="match status" value="1"/>
</dbReference>
<dbReference type="AlphaFoldDB" id="A0A9C7UQK6"/>
<evidence type="ECO:0000313" key="6">
    <source>
        <dbReference type="EMBL" id="GJQ11771.1"/>
    </source>
</evidence>
<dbReference type="Gene3D" id="3.40.50.300">
    <property type="entry name" value="P-loop containing nucleotide triphosphate hydrolases"/>
    <property type="match status" value="1"/>
</dbReference>
<evidence type="ECO:0000256" key="3">
    <source>
        <dbReference type="ARBA" id="ARBA00022490"/>
    </source>
</evidence>
<comment type="similarity">
    <text evidence="2">Belongs to the GTR/RAG GTP-binding protein family.</text>
</comment>
<comment type="caution">
    <text evidence="6">The sequence shown here is derived from an EMBL/GenBank/DDBJ whole genome shotgun (WGS) entry which is preliminary data.</text>
</comment>
<dbReference type="CDD" id="cd11384">
    <property type="entry name" value="RagA_like"/>
    <property type="match status" value="1"/>
</dbReference>
<evidence type="ECO:0000313" key="7">
    <source>
        <dbReference type="Proteomes" id="UP001061958"/>
    </source>
</evidence>
<dbReference type="EMBL" id="BQMJ01000027">
    <property type="protein sequence ID" value="GJQ11771.1"/>
    <property type="molecule type" value="Genomic_DNA"/>
</dbReference>
<dbReference type="FunFam" id="3.30.450.190:FF:000002">
    <property type="entry name" value="Ras-related GTP-binding protein A"/>
    <property type="match status" value="1"/>
</dbReference>
<dbReference type="FunFam" id="3.40.50.300:FF:000488">
    <property type="entry name" value="Small monomeric GTPase (Gtr1)"/>
    <property type="match status" value="1"/>
</dbReference>
<comment type="subcellular location">
    <subcellularLocation>
        <location evidence="1">Cytoplasm</location>
    </subcellularLocation>
</comment>
<keyword evidence="7" id="KW-1185">Reference proteome</keyword>
<dbReference type="Gene3D" id="3.30.450.190">
    <property type="match status" value="1"/>
</dbReference>
<dbReference type="GO" id="GO:0005525">
    <property type="term" value="F:GTP binding"/>
    <property type="evidence" value="ECO:0007669"/>
    <property type="project" value="UniProtKB-KW"/>
</dbReference>
<keyword evidence="5" id="KW-0342">GTP-binding</keyword>